<dbReference type="InterPro" id="IPR036291">
    <property type="entry name" value="NAD(P)-bd_dom_sf"/>
</dbReference>
<name>A0A0R2KGD2_9LACO</name>
<dbReference type="InterPro" id="IPR001509">
    <property type="entry name" value="Epimerase_deHydtase"/>
</dbReference>
<feature type="domain" description="NAD-dependent epimerase/dehydratase" evidence="2">
    <location>
        <begin position="5"/>
        <end position="245"/>
    </location>
</feature>
<accession>A0A0R2KGD2</accession>
<reference evidence="3 4" key="1">
    <citation type="journal article" date="2015" name="Genome Announc.">
        <title>Expanding the biotechnology potential of lactobacilli through comparative genomics of 213 strains and associated genera.</title>
        <authorList>
            <person name="Sun Z."/>
            <person name="Harris H.M."/>
            <person name="McCann A."/>
            <person name="Guo C."/>
            <person name="Argimon S."/>
            <person name="Zhang W."/>
            <person name="Yang X."/>
            <person name="Jeffery I.B."/>
            <person name="Cooney J.C."/>
            <person name="Kagawa T.F."/>
            <person name="Liu W."/>
            <person name="Song Y."/>
            <person name="Salvetti E."/>
            <person name="Wrobel A."/>
            <person name="Rasinkangas P."/>
            <person name="Parkhill J."/>
            <person name="Rea M.C."/>
            <person name="O'Sullivan O."/>
            <person name="Ritari J."/>
            <person name="Douillard F.P."/>
            <person name="Paul Ross R."/>
            <person name="Yang R."/>
            <person name="Briner A.E."/>
            <person name="Felis G.E."/>
            <person name="de Vos W.M."/>
            <person name="Barrangou R."/>
            <person name="Klaenhammer T.R."/>
            <person name="Caufield P.W."/>
            <person name="Cui Y."/>
            <person name="Zhang H."/>
            <person name="O'Toole P.W."/>
        </authorList>
    </citation>
    <scope>NUCLEOTIDE SEQUENCE [LARGE SCALE GENOMIC DNA]</scope>
    <source>
        <strain evidence="3 4">DSM 22408</strain>
    </source>
</reference>
<protein>
    <submittedName>
        <fullName evidence="3">Udp-glucose 4-epimerase</fullName>
    </submittedName>
</protein>
<dbReference type="Gene3D" id="3.90.25.10">
    <property type="entry name" value="UDP-galactose 4-epimerase, domain 1"/>
    <property type="match status" value="1"/>
</dbReference>
<sequence length="311" mass="35256">MNKYLVTGGAGFVGSNLVQELIKDGNEVVIVDDLSMGDLNNLKNVDSNKYTFYQRSITDKQFMEELLVKENFDYIVLLAAVASVADSIERPYETHLINQEANIDIIEAVRKNKLTPKKVYFASSAAVYGDEPTLPKKETSQIKPLTPYAIDKFASERYLITYGKLYNIPTVTTRFFNVYGPNQNPSSPYSGVLSIIQDKLQKNTEFTLFGDGEQTRDFVYVKDVIQAIRILLEDERAVYDVYNVATGTSESLINVIHHFEKNMNKELQIQYYPARVGDIKYSAADISKLKALGYQPEYDLARGLKDYITHS</sequence>
<dbReference type="STRING" id="1122146.IV53_GL000395"/>
<evidence type="ECO:0000313" key="4">
    <source>
        <dbReference type="Proteomes" id="UP000051500"/>
    </source>
</evidence>
<dbReference type="PANTHER" id="PTHR43000">
    <property type="entry name" value="DTDP-D-GLUCOSE 4,6-DEHYDRATASE-RELATED"/>
    <property type="match status" value="1"/>
</dbReference>
<comment type="caution">
    <text evidence="3">The sequence shown here is derived from an EMBL/GenBank/DDBJ whole genome shotgun (WGS) entry which is preliminary data.</text>
</comment>
<gene>
    <name evidence="3" type="ORF">IV53_GL000395</name>
</gene>
<dbReference type="RefSeq" id="WP_027106847.1">
    <property type="nucleotide sequence ID" value="NZ_JQBZ01000025.1"/>
</dbReference>
<dbReference type="Gene3D" id="3.40.50.720">
    <property type="entry name" value="NAD(P)-binding Rossmann-like Domain"/>
    <property type="match status" value="1"/>
</dbReference>
<evidence type="ECO:0000256" key="1">
    <source>
        <dbReference type="ARBA" id="ARBA00007637"/>
    </source>
</evidence>
<dbReference type="OrthoDB" id="9811743at2"/>
<comment type="similarity">
    <text evidence="1">Belongs to the NAD(P)-dependent epimerase/dehydratase family.</text>
</comment>
<dbReference type="EMBL" id="JQBZ01000025">
    <property type="protein sequence ID" value="KRN88431.1"/>
    <property type="molecule type" value="Genomic_DNA"/>
</dbReference>
<dbReference type="SUPFAM" id="SSF51735">
    <property type="entry name" value="NAD(P)-binding Rossmann-fold domains"/>
    <property type="match status" value="1"/>
</dbReference>
<dbReference type="Pfam" id="PF01370">
    <property type="entry name" value="Epimerase"/>
    <property type="match status" value="1"/>
</dbReference>
<dbReference type="AlphaFoldDB" id="A0A0R2KGD2"/>
<dbReference type="eggNOG" id="COG0451">
    <property type="taxonomic scope" value="Bacteria"/>
</dbReference>
<dbReference type="Proteomes" id="UP000051500">
    <property type="component" value="Unassembled WGS sequence"/>
</dbReference>
<evidence type="ECO:0000313" key="3">
    <source>
        <dbReference type="EMBL" id="KRN88431.1"/>
    </source>
</evidence>
<keyword evidence="4" id="KW-1185">Reference proteome</keyword>
<evidence type="ECO:0000259" key="2">
    <source>
        <dbReference type="Pfam" id="PF01370"/>
    </source>
</evidence>
<proteinExistence type="inferred from homology"/>
<organism evidence="3 4">
    <name type="scientific">Ligilactobacillus ceti DSM 22408</name>
    <dbReference type="NCBI Taxonomy" id="1122146"/>
    <lineage>
        <taxon>Bacteria</taxon>
        <taxon>Bacillati</taxon>
        <taxon>Bacillota</taxon>
        <taxon>Bacilli</taxon>
        <taxon>Lactobacillales</taxon>
        <taxon>Lactobacillaceae</taxon>
        <taxon>Ligilactobacillus</taxon>
    </lineage>
</organism>
<dbReference type="PATRIC" id="fig|1122146.4.peg.407"/>